<dbReference type="PANTHER" id="PTHR42743:SF11">
    <property type="entry name" value="AMINODEOXYCHORISMATE LYASE"/>
    <property type="match status" value="1"/>
</dbReference>
<comment type="cofactor">
    <cofactor evidence="1">
        <name>pyridoxal 5'-phosphate</name>
        <dbReference type="ChEBI" id="CHEBI:597326"/>
    </cofactor>
</comment>
<dbReference type="InterPro" id="IPR043132">
    <property type="entry name" value="BCAT-like_C"/>
</dbReference>
<protein>
    <recommendedName>
        <fullName evidence="8">Probable branched-chain-amino-acid aminotransferase</fullName>
        <ecNumber evidence="7">2.6.1.42</ecNumber>
    </recommendedName>
</protein>
<accession>A0A366FDV0</accession>
<evidence type="ECO:0000256" key="12">
    <source>
        <dbReference type="ARBA" id="ARBA00048798"/>
    </source>
</evidence>
<gene>
    <name evidence="14" type="ORF">DFR50_11342</name>
</gene>
<keyword evidence="10" id="KW-0100">Branched-chain amino acid biosynthesis</keyword>
<comment type="function">
    <text evidence="2">Acts on leucine, isoleucine and valine.</text>
</comment>
<dbReference type="GO" id="GO:0004084">
    <property type="term" value="F:branched-chain-amino-acid transaminase activity"/>
    <property type="evidence" value="ECO:0007669"/>
    <property type="project" value="UniProtKB-EC"/>
</dbReference>
<evidence type="ECO:0000256" key="6">
    <source>
        <dbReference type="ARBA" id="ARBA00009320"/>
    </source>
</evidence>
<comment type="pathway">
    <text evidence="3">Amino-acid biosynthesis; L-isoleucine biosynthesis; L-isoleucine from 2-oxobutanoate: step 4/4.</text>
</comment>
<dbReference type="Gene3D" id="3.30.470.10">
    <property type="match status" value="1"/>
</dbReference>
<dbReference type="SUPFAM" id="SSF56752">
    <property type="entry name" value="D-aminoacid aminotransferase-like PLP-dependent enzymes"/>
    <property type="match status" value="1"/>
</dbReference>
<evidence type="ECO:0000256" key="1">
    <source>
        <dbReference type="ARBA" id="ARBA00001933"/>
    </source>
</evidence>
<dbReference type="InterPro" id="IPR043131">
    <property type="entry name" value="BCAT-like_N"/>
</dbReference>
<keyword evidence="14" id="KW-0032">Aminotransferase</keyword>
<dbReference type="InterPro" id="IPR001544">
    <property type="entry name" value="Aminotrans_IV"/>
</dbReference>
<name>A0A366FDV0_9HYPH</name>
<evidence type="ECO:0000256" key="4">
    <source>
        <dbReference type="ARBA" id="ARBA00004931"/>
    </source>
</evidence>
<evidence type="ECO:0000256" key="7">
    <source>
        <dbReference type="ARBA" id="ARBA00013053"/>
    </source>
</evidence>
<evidence type="ECO:0000256" key="3">
    <source>
        <dbReference type="ARBA" id="ARBA00004824"/>
    </source>
</evidence>
<dbReference type="EC" id="2.6.1.42" evidence="7"/>
<comment type="similarity">
    <text evidence="6">Belongs to the class-IV pyridoxal-phosphate-dependent aminotransferase family.</text>
</comment>
<comment type="catalytic activity">
    <reaction evidence="12">
        <text>L-isoleucine + 2-oxoglutarate = (S)-3-methyl-2-oxopentanoate + L-glutamate</text>
        <dbReference type="Rhea" id="RHEA:24801"/>
        <dbReference type="ChEBI" id="CHEBI:16810"/>
        <dbReference type="ChEBI" id="CHEBI:29985"/>
        <dbReference type="ChEBI" id="CHEBI:35146"/>
        <dbReference type="ChEBI" id="CHEBI:58045"/>
        <dbReference type="EC" id="2.6.1.42"/>
    </reaction>
</comment>
<dbReference type="PANTHER" id="PTHR42743">
    <property type="entry name" value="AMINO-ACID AMINOTRANSFERASE"/>
    <property type="match status" value="1"/>
</dbReference>
<dbReference type="AlphaFoldDB" id="A0A366FDV0"/>
<dbReference type="GO" id="GO:0005829">
    <property type="term" value="C:cytosol"/>
    <property type="evidence" value="ECO:0007669"/>
    <property type="project" value="TreeGrafter"/>
</dbReference>
<proteinExistence type="inferred from homology"/>
<comment type="catalytic activity">
    <reaction evidence="11">
        <text>L-valine + 2-oxoglutarate = 3-methyl-2-oxobutanoate + L-glutamate</text>
        <dbReference type="Rhea" id="RHEA:24813"/>
        <dbReference type="ChEBI" id="CHEBI:11851"/>
        <dbReference type="ChEBI" id="CHEBI:16810"/>
        <dbReference type="ChEBI" id="CHEBI:29985"/>
        <dbReference type="ChEBI" id="CHEBI:57762"/>
        <dbReference type="EC" id="2.6.1.42"/>
    </reaction>
</comment>
<dbReference type="RefSeq" id="WP_113889794.1">
    <property type="nucleotide sequence ID" value="NZ_QNRK01000013.1"/>
</dbReference>
<dbReference type="Proteomes" id="UP000253529">
    <property type="component" value="Unassembled WGS sequence"/>
</dbReference>
<sequence length="285" mass="30683">MSRIVYVNGRYREQAEASVSVDDRAFTFGDGVYEVCEVHDGALIEETRHLDRLDRSLAALRIGWPIGREALRLVMREVVRRNRVAHGLVYIQASRGAARRDHGFPPPGVRPGLVVAARSLDPAAIAARAAAGVAVVTVPEVRWARPDIKTLQLLPNVLAKQAARDAGAYEAWFVDRDNFVTEGASTNAWIVSAGGALTTRQADDSILHGVTRAALVAIAGGLGLTLETRPFTVAEAFAAREAFFSSATTIAMPVVSLDGRPIGEGKPGPVALALRRAFRERAERS</sequence>
<evidence type="ECO:0000313" key="15">
    <source>
        <dbReference type="Proteomes" id="UP000253529"/>
    </source>
</evidence>
<evidence type="ECO:0000256" key="10">
    <source>
        <dbReference type="ARBA" id="ARBA00023304"/>
    </source>
</evidence>
<evidence type="ECO:0000256" key="5">
    <source>
        <dbReference type="ARBA" id="ARBA00005072"/>
    </source>
</evidence>
<dbReference type="GO" id="GO:0008652">
    <property type="term" value="P:amino acid biosynthetic process"/>
    <property type="evidence" value="ECO:0007669"/>
    <property type="project" value="UniProtKB-ARBA"/>
</dbReference>
<dbReference type="EMBL" id="QNRK01000013">
    <property type="protein sequence ID" value="RBP12853.1"/>
    <property type="molecule type" value="Genomic_DNA"/>
</dbReference>
<dbReference type="FunFam" id="3.20.10.10:FF:000002">
    <property type="entry name" value="D-alanine aminotransferase"/>
    <property type="match status" value="1"/>
</dbReference>
<dbReference type="InterPro" id="IPR036038">
    <property type="entry name" value="Aminotransferase-like"/>
</dbReference>
<evidence type="ECO:0000256" key="8">
    <source>
        <dbReference type="ARBA" id="ARBA00014472"/>
    </source>
</evidence>
<evidence type="ECO:0000256" key="2">
    <source>
        <dbReference type="ARBA" id="ARBA00003109"/>
    </source>
</evidence>
<keyword evidence="14" id="KW-0808">Transferase</keyword>
<evidence type="ECO:0000256" key="11">
    <source>
        <dbReference type="ARBA" id="ARBA00048212"/>
    </source>
</evidence>
<dbReference type="Gene3D" id="3.20.10.10">
    <property type="entry name" value="D-amino Acid Aminotransferase, subunit A, domain 2"/>
    <property type="match status" value="1"/>
</dbReference>
<keyword evidence="9" id="KW-0663">Pyridoxal phosphate</keyword>
<dbReference type="Pfam" id="PF01063">
    <property type="entry name" value="Aminotran_4"/>
    <property type="match status" value="1"/>
</dbReference>
<comment type="caution">
    <text evidence="14">The sequence shown here is derived from an EMBL/GenBank/DDBJ whole genome shotgun (WGS) entry which is preliminary data.</text>
</comment>
<evidence type="ECO:0000256" key="9">
    <source>
        <dbReference type="ARBA" id="ARBA00022898"/>
    </source>
</evidence>
<comment type="pathway">
    <text evidence="4">Amino-acid biosynthesis; L-valine biosynthesis; L-valine from pyruvate: step 4/4.</text>
</comment>
<reference evidence="14 15" key="1">
    <citation type="submission" date="2018-06" db="EMBL/GenBank/DDBJ databases">
        <title>Genomic Encyclopedia of Type Strains, Phase IV (KMG-IV): sequencing the most valuable type-strain genomes for metagenomic binning, comparative biology and taxonomic classification.</title>
        <authorList>
            <person name="Goeker M."/>
        </authorList>
    </citation>
    <scope>NUCLEOTIDE SEQUENCE [LARGE SCALE GENOMIC DNA]</scope>
    <source>
        <strain evidence="14 15">DSM 24875</strain>
    </source>
</reference>
<dbReference type="InterPro" id="IPR050571">
    <property type="entry name" value="Class-IV_PLP-Dep_Aminotrnsfr"/>
</dbReference>
<dbReference type="GO" id="GO:0009082">
    <property type="term" value="P:branched-chain amino acid biosynthetic process"/>
    <property type="evidence" value="ECO:0007669"/>
    <property type="project" value="UniProtKB-KW"/>
</dbReference>
<comment type="pathway">
    <text evidence="5">Amino-acid biosynthesis; L-leucine biosynthesis; L-leucine from 3-methyl-2-oxobutanoate: step 4/4.</text>
</comment>
<evidence type="ECO:0000313" key="14">
    <source>
        <dbReference type="EMBL" id="RBP12853.1"/>
    </source>
</evidence>
<evidence type="ECO:0000256" key="13">
    <source>
        <dbReference type="ARBA" id="ARBA00049229"/>
    </source>
</evidence>
<keyword evidence="10" id="KW-0028">Amino-acid biosynthesis</keyword>
<organism evidence="14 15">
    <name type="scientific">Roseiarcus fermentans</name>
    <dbReference type="NCBI Taxonomy" id="1473586"/>
    <lineage>
        <taxon>Bacteria</taxon>
        <taxon>Pseudomonadati</taxon>
        <taxon>Pseudomonadota</taxon>
        <taxon>Alphaproteobacteria</taxon>
        <taxon>Hyphomicrobiales</taxon>
        <taxon>Roseiarcaceae</taxon>
        <taxon>Roseiarcus</taxon>
    </lineage>
</organism>
<dbReference type="NCBIfam" id="NF005209">
    <property type="entry name" value="PRK06680.1"/>
    <property type="match status" value="1"/>
</dbReference>
<comment type="catalytic activity">
    <reaction evidence="13">
        <text>L-leucine + 2-oxoglutarate = 4-methyl-2-oxopentanoate + L-glutamate</text>
        <dbReference type="Rhea" id="RHEA:18321"/>
        <dbReference type="ChEBI" id="CHEBI:16810"/>
        <dbReference type="ChEBI" id="CHEBI:17865"/>
        <dbReference type="ChEBI" id="CHEBI:29985"/>
        <dbReference type="ChEBI" id="CHEBI:57427"/>
        <dbReference type="EC" id="2.6.1.42"/>
    </reaction>
</comment>
<keyword evidence="15" id="KW-1185">Reference proteome</keyword>
<dbReference type="OrthoDB" id="9805628at2"/>